<dbReference type="AlphaFoldDB" id="A0AA88VHG1"/>
<gene>
    <name evidence="5" type="ORF">RJ639_014485</name>
</gene>
<comment type="caution">
    <text evidence="5">The sequence shown here is derived from an EMBL/GenBank/DDBJ whole genome shotgun (WGS) entry which is preliminary data.</text>
</comment>
<accession>A0AA88VHG1</accession>
<evidence type="ECO:0000256" key="1">
    <source>
        <dbReference type="ARBA" id="ARBA00004613"/>
    </source>
</evidence>
<sequence length="124" mass="12996">MKFFRSGASLLVLFILLVTHCLEVDAQSCQPNGGITGTKSPAGQCNEENDSDCCVQGKFYTTYKCSPPVSADTSATLTVNSFQKGGDGGSLQNVITNTILTTPQLWLDQLVGTAEGVGATTISL</sequence>
<dbReference type="Pfam" id="PF24300">
    <property type="entry name" value="KWL1"/>
    <property type="match status" value="1"/>
</dbReference>
<dbReference type="PANTHER" id="PTHR33191:SF77">
    <property type="entry name" value="RIPENING-RELATED PROTEIN 1"/>
    <property type="match status" value="1"/>
</dbReference>
<feature type="chain" id="PRO_5041716180" evidence="4">
    <location>
        <begin position="27"/>
        <end position="124"/>
    </location>
</feature>
<dbReference type="EMBL" id="JAVXUP010001799">
    <property type="protein sequence ID" value="KAK3008018.1"/>
    <property type="molecule type" value="Genomic_DNA"/>
</dbReference>
<dbReference type="InterPro" id="IPR039271">
    <property type="entry name" value="Kiwellin-like"/>
</dbReference>
<protein>
    <submittedName>
        <fullName evidence="5">Uncharacterized protein</fullName>
    </submittedName>
</protein>
<feature type="signal peptide" evidence="4">
    <location>
        <begin position="1"/>
        <end position="26"/>
    </location>
</feature>
<evidence type="ECO:0000256" key="3">
    <source>
        <dbReference type="ARBA" id="ARBA00022729"/>
    </source>
</evidence>
<evidence type="ECO:0000256" key="2">
    <source>
        <dbReference type="ARBA" id="ARBA00022525"/>
    </source>
</evidence>
<proteinExistence type="predicted"/>
<evidence type="ECO:0000313" key="5">
    <source>
        <dbReference type="EMBL" id="KAK3008018.1"/>
    </source>
</evidence>
<comment type="subcellular location">
    <subcellularLocation>
        <location evidence="1">Secreted</location>
    </subcellularLocation>
</comment>
<name>A0AA88VHG1_9ASTE</name>
<keyword evidence="6" id="KW-1185">Reference proteome</keyword>
<evidence type="ECO:0000313" key="6">
    <source>
        <dbReference type="Proteomes" id="UP001188597"/>
    </source>
</evidence>
<reference evidence="5" key="1">
    <citation type="submission" date="2022-12" db="EMBL/GenBank/DDBJ databases">
        <title>Draft genome assemblies for two species of Escallonia (Escalloniales).</title>
        <authorList>
            <person name="Chanderbali A."/>
            <person name="Dervinis C."/>
            <person name="Anghel I."/>
            <person name="Soltis D."/>
            <person name="Soltis P."/>
            <person name="Zapata F."/>
        </authorList>
    </citation>
    <scope>NUCLEOTIDE SEQUENCE</scope>
    <source>
        <strain evidence="5">UCBG64.0493</strain>
        <tissue evidence="5">Leaf</tissue>
    </source>
</reference>
<keyword evidence="2" id="KW-0964">Secreted</keyword>
<keyword evidence="3 4" id="KW-0732">Signal</keyword>
<dbReference type="PANTHER" id="PTHR33191">
    <property type="entry name" value="RIPENING-RELATED PROTEIN 2-RELATED"/>
    <property type="match status" value="1"/>
</dbReference>
<evidence type="ECO:0000256" key="4">
    <source>
        <dbReference type="SAM" id="SignalP"/>
    </source>
</evidence>
<dbReference type="Proteomes" id="UP001188597">
    <property type="component" value="Unassembled WGS sequence"/>
</dbReference>
<dbReference type="GO" id="GO:0005576">
    <property type="term" value="C:extracellular region"/>
    <property type="evidence" value="ECO:0007669"/>
    <property type="project" value="UniProtKB-SubCell"/>
</dbReference>
<organism evidence="5 6">
    <name type="scientific">Escallonia herrerae</name>
    <dbReference type="NCBI Taxonomy" id="1293975"/>
    <lineage>
        <taxon>Eukaryota</taxon>
        <taxon>Viridiplantae</taxon>
        <taxon>Streptophyta</taxon>
        <taxon>Embryophyta</taxon>
        <taxon>Tracheophyta</taxon>
        <taxon>Spermatophyta</taxon>
        <taxon>Magnoliopsida</taxon>
        <taxon>eudicotyledons</taxon>
        <taxon>Gunneridae</taxon>
        <taxon>Pentapetalae</taxon>
        <taxon>asterids</taxon>
        <taxon>campanulids</taxon>
        <taxon>Escalloniales</taxon>
        <taxon>Escalloniaceae</taxon>
        <taxon>Escallonia</taxon>
    </lineage>
</organism>